<dbReference type="PROSITE" id="PS01173">
    <property type="entry name" value="LIPASE_GDXG_HIS"/>
    <property type="match status" value="1"/>
</dbReference>
<keyword evidence="6" id="KW-1185">Reference proteome</keyword>
<dbReference type="GO" id="GO:0004806">
    <property type="term" value="F:triacylglycerol lipase activity"/>
    <property type="evidence" value="ECO:0007669"/>
    <property type="project" value="TreeGrafter"/>
</dbReference>
<evidence type="ECO:0000256" key="2">
    <source>
        <dbReference type="ARBA" id="ARBA00022801"/>
    </source>
</evidence>
<comment type="similarity">
    <text evidence="1">Belongs to the 'GDXG' lipolytic enzyme family.</text>
</comment>
<feature type="domain" description="Alpha/beta hydrolase fold-3" evidence="4">
    <location>
        <begin position="115"/>
        <end position="329"/>
    </location>
</feature>
<accession>B8KYC2</accession>
<dbReference type="PROSITE" id="PS01174">
    <property type="entry name" value="LIPASE_GDXG_SER"/>
    <property type="match status" value="1"/>
</dbReference>
<dbReference type="AlphaFoldDB" id="B8KYC2"/>
<dbReference type="STRING" id="565045.NOR51B_2652"/>
<dbReference type="PANTHER" id="PTHR48081:SF30">
    <property type="entry name" value="ACETYL-HYDROLASE LIPR-RELATED"/>
    <property type="match status" value="1"/>
</dbReference>
<dbReference type="eggNOG" id="COG0657">
    <property type="taxonomic scope" value="Bacteria"/>
</dbReference>
<evidence type="ECO:0000256" key="1">
    <source>
        <dbReference type="ARBA" id="ARBA00010515"/>
    </source>
</evidence>
<name>B8KYC2_9GAMM</name>
<reference evidence="6" key="1">
    <citation type="journal article" date="2013" name="BMC Microbiol.">
        <title>Taxonomy and evolution of bacteriochlorophyll a-containing members of the OM60/NOR5 clade of marine gammaproteobacteria: description of Luminiphilus syltensis gen. nov., sp. nov., reclassification of Haliea rubra as Pseudohaliea rubra gen. nov., comb. nov., and emendation of Chromatocurvus halotolerans.</title>
        <authorList>
            <person name="Spring S."/>
            <person name="Riedel T."/>
            <person name="Sproer C."/>
            <person name="Yan S."/>
            <person name="Harder J."/>
            <person name="Fuchs B.M."/>
        </authorList>
    </citation>
    <scope>NUCLEOTIDE SEQUENCE [LARGE SCALE GENOMIC DNA]</scope>
    <source>
        <strain evidence="6">NOR51-B</strain>
    </source>
</reference>
<dbReference type="SUPFAM" id="SSF53474">
    <property type="entry name" value="alpha/beta-Hydrolases"/>
    <property type="match status" value="1"/>
</dbReference>
<dbReference type="Proteomes" id="UP000004699">
    <property type="component" value="Unassembled WGS sequence"/>
</dbReference>
<feature type="active site" evidence="3">
    <location>
        <position position="193"/>
    </location>
</feature>
<dbReference type="InterPro" id="IPR002168">
    <property type="entry name" value="Lipase_GDXG_HIS_AS"/>
</dbReference>
<organism evidence="5 6">
    <name type="scientific">Luminiphilus syltensis NOR5-1B</name>
    <dbReference type="NCBI Taxonomy" id="565045"/>
    <lineage>
        <taxon>Bacteria</taxon>
        <taxon>Pseudomonadati</taxon>
        <taxon>Pseudomonadota</taxon>
        <taxon>Gammaproteobacteria</taxon>
        <taxon>Cellvibrionales</taxon>
        <taxon>Halieaceae</taxon>
        <taxon>Luminiphilus</taxon>
    </lineage>
</organism>
<dbReference type="InterPro" id="IPR029058">
    <property type="entry name" value="AB_hydrolase_fold"/>
</dbReference>
<dbReference type="EMBL" id="DS999411">
    <property type="protein sequence ID" value="EED36700.1"/>
    <property type="molecule type" value="Genomic_DNA"/>
</dbReference>
<dbReference type="InterPro" id="IPR050300">
    <property type="entry name" value="GDXG_lipolytic_enzyme"/>
</dbReference>
<gene>
    <name evidence="5" type="ORF">NOR51B_2652</name>
</gene>
<dbReference type="RefSeq" id="WP_009021443.1">
    <property type="nucleotide sequence ID" value="NZ_DS999411.1"/>
</dbReference>
<sequence length="365" mass="39515">MHGALLFLLLFSAAILGWYFFLRGSDHSRFDRGYPTPLAGTTPSSAIDAVNRQVAAISGDAGSITGGTRAKIASLRETMDRFFNRDYLCTIRPSGAGEPRGEWVIPPQCDSRCRLLYIHGGAFIAGSPMSHRNITDRLARQTGMPVFSVDYRLCPEHSRLRGIEDCVEAYQWLVENSPDGPETAMRVSVAGDSAGGNLTLVTGALARDRGLRPVDALIAICATTDATMGSPSLVYNRDSDLMLGTSFGGFMKLPTLVRGTLLVLTGRRSPANPLLSPLLGELKGLPPTLLQVSVDEMLLDDSVRFYHKAVEQGVPAVLETYAGMIHVWHLFNPELDEANIALERIADFLREHDCAPGNGVVSASV</sequence>
<evidence type="ECO:0000259" key="4">
    <source>
        <dbReference type="Pfam" id="PF07859"/>
    </source>
</evidence>
<proteinExistence type="inferred from homology"/>
<evidence type="ECO:0000256" key="3">
    <source>
        <dbReference type="PROSITE-ProRule" id="PRU10038"/>
    </source>
</evidence>
<dbReference type="Pfam" id="PF07859">
    <property type="entry name" value="Abhydrolase_3"/>
    <property type="match status" value="1"/>
</dbReference>
<dbReference type="HOGENOM" id="CLU_012494_13_1_6"/>
<dbReference type="Gene3D" id="3.40.50.1820">
    <property type="entry name" value="alpha/beta hydrolase"/>
    <property type="match status" value="1"/>
</dbReference>
<dbReference type="OrthoDB" id="9806180at2"/>
<dbReference type="InterPro" id="IPR033140">
    <property type="entry name" value="Lipase_GDXG_put_SER_AS"/>
</dbReference>
<protein>
    <submittedName>
        <fullName evidence="5">Acetyl-hydrolase</fullName>
    </submittedName>
</protein>
<dbReference type="PANTHER" id="PTHR48081">
    <property type="entry name" value="AB HYDROLASE SUPERFAMILY PROTEIN C4A8.06C"/>
    <property type="match status" value="1"/>
</dbReference>
<keyword evidence="2 5" id="KW-0378">Hydrolase</keyword>
<evidence type="ECO:0000313" key="5">
    <source>
        <dbReference type="EMBL" id="EED36700.1"/>
    </source>
</evidence>
<dbReference type="InterPro" id="IPR013094">
    <property type="entry name" value="AB_hydrolase_3"/>
</dbReference>
<evidence type="ECO:0000313" key="6">
    <source>
        <dbReference type="Proteomes" id="UP000004699"/>
    </source>
</evidence>